<accession>Q5JFK0</accession>
<protein>
    <submittedName>
        <fullName evidence="1">Uncharacterized protein</fullName>
    </submittedName>
</protein>
<evidence type="ECO:0000313" key="1">
    <source>
        <dbReference type="EMBL" id="BAD84354.1"/>
    </source>
</evidence>
<name>Q5JFK0_THEKO</name>
<dbReference type="Proteomes" id="UP000000536">
    <property type="component" value="Chromosome"/>
</dbReference>
<dbReference type="HOGENOM" id="CLU_078977_0_0_2"/>
<reference evidence="1 2" key="1">
    <citation type="journal article" date="2005" name="Genome Res.">
        <title>Complete genome sequence of the hyperthermophilic archaeon Thermococcus kodakaraensis KOD1 and comparison with Pyrococcus genomes.</title>
        <authorList>
            <person name="Fukui T."/>
            <person name="Atomi H."/>
            <person name="Kanai T."/>
            <person name="Matsumi R."/>
            <person name="Fujiwara S."/>
            <person name="Imanaka T."/>
        </authorList>
    </citation>
    <scope>NUCLEOTIDE SEQUENCE [LARGE SCALE GENOMIC DNA]</scope>
    <source>
        <strain evidence="2">ATCC BAA-918 / JCM 12380 / KOD1</strain>
    </source>
</reference>
<dbReference type="eggNOG" id="arCOG07128">
    <property type="taxonomic scope" value="Archaea"/>
</dbReference>
<evidence type="ECO:0000313" key="2">
    <source>
        <dbReference type="Proteomes" id="UP000000536"/>
    </source>
</evidence>
<dbReference type="OrthoDB" id="100671at2157"/>
<dbReference type="KEGG" id="tko:TK0165"/>
<dbReference type="EnsemblBacteria" id="BAD84354">
    <property type="protein sequence ID" value="BAD84354"/>
    <property type="gene ID" value="TK0165"/>
</dbReference>
<dbReference type="RefSeq" id="WP_011249120.1">
    <property type="nucleotide sequence ID" value="NC_006624.1"/>
</dbReference>
<sequence>MKRPLAGFFILSLFFVSYAGAFTPPSWFKNGTYVTYAVLPGEGRYKDYFNSVSFIPSELSTENRKSFESSFENGKRECQEFREGIENSKNYSILRSFLVFGPIFITFNLTDVTNSSAVVLVTLTLENATPSPGCWVDSLTFRGKLFLNLTDGYYYINGSKLGRPTFFILPYNLPERKSLLYKASILKRYGFTVVGDLKVNNVTFAQDKLVHTFVRTFRPPLVRIRSNWLPIIYQKKGYLSSFIGFESLYDLNTGIAIDIDSPYPELYAAGIMFVAPFNYYSAEINDKIDFSREYWPYEFVLYKTNIRFPEDRTGTRPDTALKYYMLFGVGALVVSLIRRWKR</sequence>
<keyword evidence="2" id="KW-1185">Reference proteome</keyword>
<proteinExistence type="predicted"/>
<dbReference type="STRING" id="69014.TK0165"/>
<dbReference type="GeneID" id="78446669"/>
<organism evidence="1 2">
    <name type="scientific">Thermococcus kodakarensis (strain ATCC BAA-918 / JCM 12380 / KOD1)</name>
    <name type="common">Pyrococcus kodakaraensis (strain KOD1)</name>
    <dbReference type="NCBI Taxonomy" id="69014"/>
    <lineage>
        <taxon>Archaea</taxon>
        <taxon>Methanobacteriati</taxon>
        <taxon>Methanobacteriota</taxon>
        <taxon>Thermococci</taxon>
        <taxon>Thermococcales</taxon>
        <taxon>Thermococcaceae</taxon>
        <taxon>Thermococcus</taxon>
    </lineage>
</organism>
<dbReference type="InParanoid" id="Q5JFK0"/>
<gene>
    <name evidence="1" type="ordered locus">TK0165</name>
</gene>
<dbReference type="PATRIC" id="fig|69014.16.peg.165"/>
<dbReference type="EMBL" id="AP006878">
    <property type="protein sequence ID" value="BAD84354.1"/>
    <property type="molecule type" value="Genomic_DNA"/>
</dbReference>
<dbReference type="AlphaFoldDB" id="Q5JFK0"/>